<dbReference type="Gene3D" id="3.40.50.1000">
    <property type="entry name" value="HAD superfamily/HAD-like"/>
    <property type="match status" value="1"/>
</dbReference>
<dbReference type="NCBIfam" id="TIGR01662">
    <property type="entry name" value="HAD-SF-IIIA"/>
    <property type="match status" value="1"/>
</dbReference>
<sequence length="489" mass="56567">MEDEILTRLLQFCGKQSFSTATKTTKTTVDDNHKPVRRSIRSSTKFDSNTINNEVKRGFSAISDEEFSEKIEEERVKKEAKLAPKRVLILKKLCSESALRAFSIFTPKISVQWREYETMLIGMYGGKIEGRSKIAGFDLDWTLIKVKGKNKLPKDENDWMFLYQDVPKRLKQLYEEGYKIVIFSNQGSFDADKKDNEKKRNQFKDKIQQIANKIQIPFQILAGTSKDIFRKPMSGAWDYFVNNQNEGIPVDLENSFYVGDAAGRIDGWKPGALKDWADSDLKFADNIKVKFFTPEEFFVNEKTGTYSYGDFDPKTWPHKDFDKSLLVSNDNHCEVIVLTGYPASGKSTLARYLVSQGYAYVNLDQMKTKAKCIKACEQALREEKPVVIDNTNPDIESRKTWIDLATKYKAPARCFWLQSPEALSKHNNMYRAFGNLQKLNSKSRLIPDIAYNTYKARFMEPQLEEGFEEIKKIDFVFEGNEEERARWEK</sequence>
<dbReference type="NCBIfam" id="TIGR01664">
    <property type="entry name" value="DNA-3'-Pase"/>
    <property type="match status" value="1"/>
</dbReference>
<dbReference type="Gene3D" id="3.40.50.300">
    <property type="entry name" value="P-loop containing nucleotide triphosphate hydrolases"/>
    <property type="match status" value="1"/>
</dbReference>
<comment type="caution">
    <text evidence="1">The sequence shown here is derived from an EMBL/GenBank/DDBJ whole genome shotgun (WGS) entry which is preliminary data.</text>
</comment>
<dbReference type="InterPro" id="IPR006551">
    <property type="entry name" value="Polynucleotide_phosphatase"/>
</dbReference>
<name>A0A9N9BLJ8_9GLOM</name>
<dbReference type="SUPFAM" id="SSF56784">
    <property type="entry name" value="HAD-like"/>
    <property type="match status" value="1"/>
</dbReference>
<accession>A0A9N9BLJ8</accession>
<dbReference type="InterPro" id="IPR027417">
    <property type="entry name" value="P-loop_NTPase"/>
</dbReference>
<dbReference type="GO" id="GO:0006281">
    <property type="term" value="P:DNA repair"/>
    <property type="evidence" value="ECO:0007669"/>
    <property type="project" value="TreeGrafter"/>
</dbReference>
<feature type="non-terminal residue" evidence="1">
    <location>
        <position position="489"/>
    </location>
</feature>
<dbReference type="GO" id="GO:0046404">
    <property type="term" value="F:ATP-dependent polydeoxyribonucleotide 5'-hydroxyl-kinase activity"/>
    <property type="evidence" value="ECO:0007669"/>
    <property type="project" value="TreeGrafter"/>
</dbReference>
<dbReference type="InterPro" id="IPR013954">
    <property type="entry name" value="PNK3P"/>
</dbReference>
<gene>
    <name evidence="1" type="ORF">AGERDE_LOCUS7518</name>
</gene>
<dbReference type="EMBL" id="CAJVPL010001385">
    <property type="protein sequence ID" value="CAG8568533.1"/>
    <property type="molecule type" value="Genomic_DNA"/>
</dbReference>
<dbReference type="OrthoDB" id="19045at2759"/>
<dbReference type="Pfam" id="PF13671">
    <property type="entry name" value="AAA_33"/>
    <property type="match status" value="1"/>
</dbReference>
<dbReference type="InterPro" id="IPR006549">
    <property type="entry name" value="HAD-SF_hydro_IIIA"/>
</dbReference>
<dbReference type="GO" id="GO:0003690">
    <property type="term" value="F:double-stranded DNA binding"/>
    <property type="evidence" value="ECO:0007669"/>
    <property type="project" value="TreeGrafter"/>
</dbReference>
<protein>
    <submittedName>
        <fullName evidence="1">9916_t:CDS:1</fullName>
    </submittedName>
</protein>
<dbReference type="Proteomes" id="UP000789831">
    <property type="component" value="Unassembled WGS sequence"/>
</dbReference>
<dbReference type="SUPFAM" id="SSF52540">
    <property type="entry name" value="P-loop containing nucleoside triphosphate hydrolases"/>
    <property type="match status" value="1"/>
</dbReference>
<dbReference type="InterPro" id="IPR023214">
    <property type="entry name" value="HAD_sf"/>
</dbReference>
<keyword evidence="2" id="KW-1185">Reference proteome</keyword>
<dbReference type="PANTHER" id="PTHR12083">
    <property type="entry name" value="BIFUNCTIONAL POLYNUCLEOTIDE PHOSPHATASE/KINASE"/>
    <property type="match status" value="1"/>
</dbReference>
<proteinExistence type="predicted"/>
<evidence type="ECO:0000313" key="1">
    <source>
        <dbReference type="EMBL" id="CAG8568533.1"/>
    </source>
</evidence>
<reference evidence="1" key="1">
    <citation type="submission" date="2021-06" db="EMBL/GenBank/DDBJ databases">
        <authorList>
            <person name="Kallberg Y."/>
            <person name="Tangrot J."/>
            <person name="Rosling A."/>
        </authorList>
    </citation>
    <scope>NUCLEOTIDE SEQUENCE</scope>
    <source>
        <strain evidence="1">MT106</strain>
    </source>
</reference>
<dbReference type="InterPro" id="IPR036412">
    <property type="entry name" value="HAD-like_sf"/>
</dbReference>
<organism evidence="1 2">
    <name type="scientific">Ambispora gerdemannii</name>
    <dbReference type="NCBI Taxonomy" id="144530"/>
    <lineage>
        <taxon>Eukaryota</taxon>
        <taxon>Fungi</taxon>
        <taxon>Fungi incertae sedis</taxon>
        <taxon>Mucoromycota</taxon>
        <taxon>Glomeromycotina</taxon>
        <taxon>Glomeromycetes</taxon>
        <taxon>Archaeosporales</taxon>
        <taxon>Ambisporaceae</taxon>
        <taxon>Ambispora</taxon>
    </lineage>
</organism>
<dbReference type="AlphaFoldDB" id="A0A9N9BLJ8"/>
<dbReference type="FunFam" id="3.40.50.300:FF:000737">
    <property type="entry name" value="Bifunctional polynucleotide phosphatase/kinase"/>
    <property type="match status" value="1"/>
</dbReference>
<dbReference type="GO" id="GO:0046403">
    <property type="term" value="F:polynucleotide 3'-phosphatase activity"/>
    <property type="evidence" value="ECO:0007669"/>
    <property type="project" value="TreeGrafter"/>
</dbReference>
<dbReference type="PANTHER" id="PTHR12083:SF9">
    <property type="entry name" value="BIFUNCTIONAL POLYNUCLEOTIDE PHOSPHATASE_KINASE"/>
    <property type="match status" value="1"/>
</dbReference>
<evidence type="ECO:0000313" key="2">
    <source>
        <dbReference type="Proteomes" id="UP000789831"/>
    </source>
</evidence>
<dbReference type="Pfam" id="PF08645">
    <property type="entry name" value="PNK3P"/>
    <property type="match status" value="1"/>
</dbReference>